<dbReference type="EMBL" id="JAVDVW010000002">
    <property type="protein sequence ID" value="MDR7099810.1"/>
    <property type="molecule type" value="Genomic_DNA"/>
</dbReference>
<dbReference type="Pfam" id="PF12697">
    <property type="entry name" value="Abhydrolase_6"/>
    <property type="match status" value="1"/>
</dbReference>
<reference evidence="2 3" key="1">
    <citation type="submission" date="2023-07" db="EMBL/GenBank/DDBJ databases">
        <title>Sorghum-associated microbial communities from plants grown in Nebraska, USA.</title>
        <authorList>
            <person name="Schachtman D."/>
        </authorList>
    </citation>
    <scope>NUCLEOTIDE SEQUENCE [LARGE SCALE GENOMIC DNA]</scope>
    <source>
        <strain evidence="2 3">BE187</strain>
    </source>
</reference>
<dbReference type="PANTHER" id="PTHR43798:SF33">
    <property type="entry name" value="HYDROLASE, PUTATIVE (AFU_ORTHOLOGUE AFUA_2G14860)-RELATED"/>
    <property type="match status" value="1"/>
</dbReference>
<dbReference type="Proteomes" id="UP001267878">
    <property type="component" value="Unassembled WGS sequence"/>
</dbReference>
<dbReference type="InterPro" id="IPR050266">
    <property type="entry name" value="AB_hydrolase_sf"/>
</dbReference>
<dbReference type="PRINTS" id="PR00111">
    <property type="entry name" value="ABHYDROLASE"/>
</dbReference>
<gene>
    <name evidence="2" type="ORF">J2X04_002191</name>
</gene>
<name>A0ABU1VR38_9GAMM</name>
<keyword evidence="3" id="KW-1185">Reference proteome</keyword>
<evidence type="ECO:0000313" key="3">
    <source>
        <dbReference type="Proteomes" id="UP001267878"/>
    </source>
</evidence>
<dbReference type="InterPro" id="IPR000073">
    <property type="entry name" value="AB_hydrolase_1"/>
</dbReference>
<evidence type="ECO:0000259" key="1">
    <source>
        <dbReference type="Pfam" id="PF12697"/>
    </source>
</evidence>
<protein>
    <submittedName>
        <fullName evidence="2">Pimeloyl-ACP methyl ester carboxylesterase</fullName>
    </submittedName>
</protein>
<comment type="caution">
    <text evidence="2">The sequence shown here is derived from an EMBL/GenBank/DDBJ whole genome shotgun (WGS) entry which is preliminary data.</text>
</comment>
<dbReference type="PANTHER" id="PTHR43798">
    <property type="entry name" value="MONOACYLGLYCEROL LIPASE"/>
    <property type="match status" value="1"/>
</dbReference>
<dbReference type="Gene3D" id="3.40.50.1820">
    <property type="entry name" value="alpha/beta hydrolase"/>
    <property type="match status" value="1"/>
</dbReference>
<accession>A0ABU1VR38</accession>
<evidence type="ECO:0000313" key="2">
    <source>
        <dbReference type="EMBL" id="MDR7099810.1"/>
    </source>
</evidence>
<dbReference type="SUPFAM" id="SSF53474">
    <property type="entry name" value="alpha/beta-Hydrolases"/>
    <property type="match status" value="1"/>
</dbReference>
<feature type="domain" description="AB hydrolase-1" evidence="1">
    <location>
        <begin position="28"/>
        <end position="247"/>
    </location>
</feature>
<organism evidence="2 3">
    <name type="scientific">Agrilutibacter niabensis</name>
    <dbReference type="NCBI Taxonomy" id="380628"/>
    <lineage>
        <taxon>Bacteria</taxon>
        <taxon>Pseudomonadati</taxon>
        <taxon>Pseudomonadota</taxon>
        <taxon>Gammaproteobacteria</taxon>
        <taxon>Lysobacterales</taxon>
        <taxon>Lysobacteraceae</taxon>
        <taxon>Agrilutibacter</taxon>
    </lineage>
</organism>
<dbReference type="InterPro" id="IPR029058">
    <property type="entry name" value="AB_hydrolase_fold"/>
</dbReference>
<proteinExistence type="predicted"/>
<sequence>MEDMFVEVPGGQVFVRRWGREHASSLPVVLLHDSLGSVEQWRDFPAVLAHRLDRPVIAYDRLGFGRSSARSERPSIHFIAEEADVHFPALCRALGLEAYGLFGHSVGGAMALAIAAAQGDQCRFVVTESAQAFVEQRTLDGIVAAQAQFERDEQFARLARWHGDKAAWVLDAWTQVWLDPAFAAWSLDHCLPQVRCPVLAIHGDGDEFGSVAFPERIARGVQGPAQRVVLEACGHVPHREQPEQVLQLVSHFIELMGE</sequence>